<feature type="compositionally biased region" description="Basic and acidic residues" evidence="1">
    <location>
        <begin position="55"/>
        <end position="72"/>
    </location>
</feature>
<organism evidence="2 3">
    <name type="scientific">Exophiala viscosa</name>
    <dbReference type="NCBI Taxonomy" id="2486360"/>
    <lineage>
        <taxon>Eukaryota</taxon>
        <taxon>Fungi</taxon>
        <taxon>Dikarya</taxon>
        <taxon>Ascomycota</taxon>
        <taxon>Pezizomycotina</taxon>
        <taxon>Eurotiomycetes</taxon>
        <taxon>Chaetothyriomycetidae</taxon>
        <taxon>Chaetothyriales</taxon>
        <taxon>Herpotrichiellaceae</taxon>
        <taxon>Exophiala</taxon>
    </lineage>
</organism>
<evidence type="ECO:0000256" key="1">
    <source>
        <dbReference type="SAM" id="MobiDB-lite"/>
    </source>
</evidence>
<feature type="compositionally biased region" description="Basic and acidic residues" evidence="1">
    <location>
        <begin position="311"/>
        <end position="325"/>
    </location>
</feature>
<feature type="compositionally biased region" description="Basic and acidic residues" evidence="1">
    <location>
        <begin position="200"/>
        <end position="219"/>
    </location>
</feature>
<feature type="region of interest" description="Disordered" evidence="1">
    <location>
        <begin position="296"/>
        <end position="378"/>
    </location>
</feature>
<feature type="compositionally biased region" description="Polar residues" evidence="1">
    <location>
        <begin position="182"/>
        <end position="199"/>
    </location>
</feature>
<feature type="compositionally biased region" description="Basic and acidic residues" evidence="1">
    <location>
        <begin position="90"/>
        <end position="101"/>
    </location>
</feature>
<feature type="compositionally biased region" description="Low complexity" evidence="1">
    <location>
        <begin position="343"/>
        <end position="371"/>
    </location>
</feature>
<gene>
    <name evidence="2" type="ORF">EDD36DRAFT_433561</name>
</gene>
<feature type="compositionally biased region" description="Gly residues" evidence="1">
    <location>
        <begin position="297"/>
        <end position="307"/>
    </location>
</feature>
<evidence type="ECO:0000313" key="2">
    <source>
        <dbReference type="EMBL" id="KAI1615751.1"/>
    </source>
</evidence>
<name>A0AAN6E0Q9_9EURO</name>
<keyword evidence="3" id="KW-1185">Reference proteome</keyword>
<reference evidence="2" key="1">
    <citation type="journal article" date="2022" name="bioRxiv">
        <title>Deciphering the potential niche of two novel black yeast fungi from a biological soil crust based on their genomes, phenotypes, and melanin regulation.</title>
        <authorList>
            <consortium name="DOE Joint Genome Institute"/>
            <person name="Carr E.C."/>
            <person name="Barton Q."/>
            <person name="Grambo S."/>
            <person name="Sullivan M."/>
            <person name="Renfro C.M."/>
            <person name="Kuo A."/>
            <person name="Pangilinan J."/>
            <person name="Lipzen A."/>
            <person name="Keymanesh K."/>
            <person name="Savage E."/>
            <person name="Barry K."/>
            <person name="Grigoriev I.V."/>
            <person name="Riekhof W.R."/>
            <person name="Harris S.S."/>
        </authorList>
    </citation>
    <scope>NUCLEOTIDE SEQUENCE</scope>
    <source>
        <strain evidence="2">JF 03-4F</strain>
    </source>
</reference>
<accession>A0AAN6E0Q9</accession>
<evidence type="ECO:0000313" key="3">
    <source>
        <dbReference type="Proteomes" id="UP001203852"/>
    </source>
</evidence>
<feature type="region of interest" description="Disordered" evidence="1">
    <location>
        <begin position="38"/>
        <end position="219"/>
    </location>
</feature>
<comment type="caution">
    <text evidence="2">The sequence shown here is derived from an EMBL/GenBank/DDBJ whole genome shotgun (WGS) entry which is preliminary data.</text>
</comment>
<feature type="region of interest" description="Disordered" evidence="1">
    <location>
        <begin position="234"/>
        <end position="284"/>
    </location>
</feature>
<sequence>MCITGVLKWYCPGCSKTMKTETKDRICDDKNCPYKTKSYRGPLPTADGQAANPESCKDCVEPKSGVHSERRSRAGSVHGSGSTHGSAHGSGRDSRISDSSRIHTINSDYHHFPSTFTSQRSERPEGSRGASGKSQQKQQQSRRGGSGAGGESSRTREYVPTSSYADIHLKVPIGGDRRYGGSASSPQSHFRPNTSSARRSGQDDNEPRHGETREDWYKRVTGDANGYRAYAEHTMRSQVSSSGTYRSREYVSERSSAATVTPRSHPEDMPPAYSSRGNGSAHGGCAQVVSARHGELAYGGSGRGGSAHGSARGESRQVATVRRDYASPAGAPPSYSQIYPEDSISSVGSRSVGASSHVPSSVGSMSSFAGSCTSTASTARPSKGIQIVINNCF</sequence>
<feature type="compositionally biased region" description="Low complexity" evidence="1">
    <location>
        <begin position="75"/>
        <end position="89"/>
    </location>
</feature>
<proteinExistence type="predicted"/>
<feature type="compositionally biased region" description="Low complexity" evidence="1">
    <location>
        <begin position="127"/>
        <end position="143"/>
    </location>
</feature>
<dbReference type="EMBL" id="MU404352">
    <property type="protein sequence ID" value="KAI1615751.1"/>
    <property type="molecule type" value="Genomic_DNA"/>
</dbReference>
<protein>
    <submittedName>
        <fullName evidence="2">Uncharacterized protein</fullName>
    </submittedName>
</protein>
<dbReference type="Proteomes" id="UP001203852">
    <property type="component" value="Unassembled WGS sequence"/>
</dbReference>
<dbReference type="AlphaFoldDB" id="A0AAN6E0Q9"/>